<keyword evidence="2 4" id="KW-0012">Acyltransferase</keyword>
<keyword evidence="5" id="KW-1185">Reference proteome</keyword>
<dbReference type="PROSITE" id="PS51186">
    <property type="entry name" value="GNAT"/>
    <property type="match status" value="1"/>
</dbReference>
<dbReference type="Pfam" id="PF00583">
    <property type="entry name" value="Acetyltransf_1"/>
    <property type="match status" value="1"/>
</dbReference>
<dbReference type="GO" id="GO:0016746">
    <property type="term" value="F:acyltransferase activity"/>
    <property type="evidence" value="ECO:0007669"/>
    <property type="project" value="UniProtKB-KW"/>
</dbReference>
<dbReference type="EMBL" id="JBHUIP010000016">
    <property type="protein sequence ID" value="MFD2265307.1"/>
    <property type="molecule type" value="Genomic_DNA"/>
</dbReference>
<comment type="caution">
    <text evidence="4">The sequence shown here is derived from an EMBL/GenBank/DDBJ whole genome shotgun (WGS) entry which is preliminary data.</text>
</comment>
<reference evidence="5" key="1">
    <citation type="journal article" date="2019" name="Int. J. Syst. Evol. Microbiol.">
        <title>The Global Catalogue of Microorganisms (GCM) 10K type strain sequencing project: providing services to taxonomists for standard genome sequencing and annotation.</title>
        <authorList>
            <consortium name="The Broad Institute Genomics Platform"/>
            <consortium name="The Broad Institute Genome Sequencing Center for Infectious Disease"/>
            <person name="Wu L."/>
            <person name="Ma J."/>
        </authorList>
    </citation>
    <scope>NUCLEOTIDE SEQUENCE [LARGE SCALE GENOMIC DNA]</scope>
    <source>
        <strain evidence="5">CGMCC 1.19062</strain>
    </source>
</reference>
<dbReference type="InterPro" id="IPR016181">
    <property type="entry name" value="Acyl_CoA_acyltransferase"/>
</dbReference>
<dbReference type="PANTHER" id="PTHR43877:SF2">
    <property type="entry name" value="AMINOALKYLPHOSPHONATE N-ACETYLTRANSFERASE-RELATED"/>
    <property type="match status" value="1"/>
</dbReference>
<name>A0ABW5DW30_9PROT</name>
<proteinExistence type="predicted"/>
<evidence type="ECO:0000313" key="5">
    <source>
        <dbReference type="Proteomes" id="UP001597295"/>
    </source>
</evidence>
<dbReference type="Proteomes" id="UP001597295">
    <property type="component" value="Unassembled WGS sequence"/>
</dbReference>
<evidence type="ECO:0000259" key="3">
    <source>
        <dbReference type="PROSITE" id="PS51186"/>
    </source>
</evidence>
<protein>
    <submittedName>
        <fullName evidence="4">GNAT family N-acetyltransferase</fullName>
        <ecNumber evidence="4">2.3.-.-</ecNumber>
    </submittedName>
</protein>
<gene>
    <name evidence="4" type="ORF">ACFSM5_20555</name>
</gene>
<dbReference type="InterPro" id="IPR000182">
    <property type="entry name" value="GNAT_dom"/>
</dbReference>
<dbReference type="SUPFAM" id="SSF55729">
    <property type="entry name" value="Acyl-CoA N-acyltransferases (Nat)"/>
    <property type="match status" value="1"/>
</dbReference>
<accession>A0ABW5DW30</accession>
<dbReference type="EC" id="2.3.-.-" evidence="4"/>
<sequence>MTAQTATVSIEQPTELSSRDLDELCQAAVAAIADGGGFGWLQPPSRDVFERYWKGVLLVPERKLLIGRLDGVIAGAATLVRPSKNNEAQAHVGQIAGSFVAPWARGHGVGRGLTRRLEQVAREMGIRVLNLDVRATQAAAIQMYEGLGYEKWATHPRYALVSGTYVPGFYYTKTLVEDPQ</sequence>
<evidence type="ECO:0000256" key="2">
    <source>
        <dbReference type="ARBA" id="ARBA00023315"/>
    </source>
</evidence>
<dbReference type="InterPro" id="IPR050832">
    <property type="entry name" value="Bact_Acetyltransf"/>
</dbReference>
<dbReference type="Gene3D" id="3.40.630.30">
    <property type="match status" value="1"/>
</dbReference>
<evidence type="ECO:0000313" key="4">
    <source>
        <dbReference type="EMBL" id="MFD2265307.1"/>
    </source>
</evidence>
<keyword evidence="1 4" id="KW-0808">Transferase</keyword>
<organism evidence="4 5">
    <name type="scientific">Lacibacterium aquatile</name>
    <dbReference type="NCBI Taxonomy" id="1168082"/>
    <lineage>
        <taxon>Bacteria</taxon>
        <taxon>Pseudomonadati</taxon>
        <taxon>Pseudomonadota</taxon>
        <taxon>Alphaproteobacteria</taxon>
        <taxon>Rhodospirillales</taxon>
        <taxon>Rhodospirillaceae</taxon>
    </lineage>
</organism>
<dbReference type="CDD" id="cd04301">
    <property type="entry name" value="NAT_SF"/>
    <property type="match status" value="1"/>
</dbReference>
<evidence type="ECO:0000256" key="1">
    <source>
        <dbReference type="ARBA" id="ARBA00022679"/>
    </source>
</evidence>
<feature type="domain" description="N-acetyltransferase" evidence="3">
    <location>
        <begin position="8"/>
        <end position="176"/>
    </location>
</feature>
<dbReference type="RefSeq" id="WP_379878513.1">
    <property type="nucleotide sequence ID" value="NZ_JBHUIP010000016.1"/>
</dbReference>
<dbReference type="PANTHER" id="PTHR43877">
    <property type="entry name" value="AMINOALKYLPHOSPHONATE N-ACETYLTRANSFERASE-RELATED-RELATED"/>
    <property type="match status" value="1"/>
</dbReference>